<dbReference type="Gene3D" id="2.70.70.10">
    <property type="entry name" value="Glucose Permease (Domain IIA)"/>
    <property type="match status" value="1"/>
</dbReference>
<dbReference type="PANTHER" id="PTHR21666:SF270">
    <property type="entry name" value="MUREIN HYDROLASE ACTIVATOR ENVC"/>
    <property type="match status" value="1"/>
</dbReference>
<evidence type="ECO:0000313" key="3">
    <source>
        <dbReference type="EMBL" id="SDQ15304.1"/>
    </source>
</evidence>
<dbReference type="GO" id="GO:0004222">
    <property type="term" value="F:metalloendopeptidase activity"/>
    <property type="evidence" value="ECO:0007669"/>
    <property type="project" value="TreeGrafter"/>
</dbReference>
<dbReference type="EMBL" id="FNKB01000001">
    <property type="protein sequence ID" value="SDQ15304.1"/>
    <property type="molecule type" value="Genomic_DNA"/>
</dbReference>
<name>A0A1H0YJC6_9MICO</name>
<keyword evidence="1" id="KW-0472">Membrane</keyword>
<dbReference type="Pfam" id="PF01551">
    <property type="entry name" value="Peptidase_M23"/>
    <property type="match status" value="1"/>
</dbReference>
<accession>A0A1H0YJC6</accession>
<dbReference type="STRING" id="1079994.SAMN04488565_0932"/>
<organism evidence="3 4">
    <name type="scientific">Leucobacter chromiiresistens</name>
    <dbReference type="NCBI Taxonomy" id="1079994"/>
    <lineage>
        <taxon>Bacteria</taxon>
        <taxon>Bacillati</taxon>
        <taxon>Actinomycetota</taxon>
        <taxon>Actinomycetes</taxon>
        <taxon>Micrococcales</taxon>
        <taxon>Microbacteriaceae</taxon>
        <taxon>Leucobacter</taxon>
    </lineage>
</organism>
<dbReference type="InterPro" id="IPR011055">
    <property type="entry name" value="Dup_hybrid_motif"/>
</dbReference>
<keyword evidence="1" id="KW-0812">Transmembrane</keyword>
<dbReference type="AlphaFoldDB" id="A0A1H0YJC6"/>
<keyword evidence="1" id="KW-1133">Transmembrane helix</keyword>
<dbReference type="eggNOG" id="COG0739">
    <property type="taxonomic scope" value="Bacteria"/>
</dbReference>
<gene>
    <name evidence="3" type="ORF">SAMN04488565_0932</name>
</gene>
<evidence type="ECO:0000256" key="1">
    <source>
        <dbReference type="SAM" id="Phobius"/>
    </source>
</evidence>
<feature type="domain" description="M23ase beta-sheet core" evidence="2">
    <location>
        <begin position="255"/>
        <end position="340"/>
    </location>
</feature>
<dbReference type="InterPro" id="IPR050570">
    <property type="entry name" value="Cell_wall_metabolism_enzyme"/>
</dbReference>
<proteinExistence type="predicted"/>
<dbReference type="PANTHER" id="PTHR21666">
    <property type="entry name" value="PEPTIDASE-RELATED"/>
    <property type="match status" value="1"/>
</dbReference>
<evidence type="ECO:0000259" key="2">
    <source>
        <dbReference type="Pfam" id="PF01551"/>
    </source>
</evidence>
<evidence type="ECO:0000313" key="4">
    <source>
        <dbReference type="Proteomes" id="UP000182690"/>
    </source>
</evidence>
<reference evidence="3 4" key="1">
    <citation type="submission" date="2016-10" db="EMBL/GenBank/DDBJ databases">
        <authorList>
            <person name="de Groot N.N."/>
        </authorList>
    </citation>
    <scope>NUCLEOTIDE SEQUENCE [LARGE SCALE GENOMIC DNA]</scope>
    <source>
        <strain evidence="3 4">DSM 22788</strain>
    </source>
</reference>
<dbReference type="SUPFAM" id="SSF51261">
    <property type="entry name" value="Duplicated hybrid motif"/>
    <property type="match status" value="1"/>
</dbReference>
<dbReference type="Proteomes" id="UP000182690">
    <property type="component" value="Unassembled WGS sequence"/>
</dbReference>
<dbReference type="InterPro" id="IPR016047">
    <property type="entry name" value="M23ase_b-sheet_dom"/>
</dbReference>
<dbReference type="CDD" id="cd12797">
    <property type="entry name" value="M23_peptidase"/>
    <property type="match status" value="1"/>
</dbReference>
<dbReference type="OrthoDB" id="5496837at2"/>
<feature type="transmembrane region" description="Helical" evidence="1">
    <location>
        <begin position="22"/>
        <end position="50"/>
    </location>
</feature>
<sequence>MAAPIAAKVAIQVVQSKTGRRIIAGVLALILLIVMLPAILIGGAAMAIAIGTGESGTCTTGEAVGGFSSEQLGNAAAIRAAAAEMEVPDSGVKIAIMVSLVESNLLNLANTGVPESMLLPNQGMGSDHDSVGIMQQRPSSGWGTPAELMKPEFAARAFFGGPSGPNGGSPRGLLDIAGWESMGLGVAAQTVQVSAFPDRYQERSADADAVLAALGDTTTICEGGDGGTPPQVVGGWANPIGMQTWATYPNHAGGAMDVHVGTGTPVYAPAAGKVFDLSEGCGGMVIGIQHDVQYTTAFAHMSSFAVAAGEQVKAGQLIGYSGASGSCVNGAHLHFEVRVGPNPTSWGSFTPAYKFMREQGITMGPCTGGCDLYPM</sequence>
<protein>
    <submittedName>
        <fullName evidence="3">Peptidase family M23</fullName>
    </submittedName>
</protein>